<reference evidence="1" key="1">
    <citation type="submission" date="2019-11" db="EMBL/GenBank/DDBJ databases">
        <title>Bipolaris sorokiniana Genome sequencing.</title>
        <authorList>
            <person name="Wang H."/>
        </authorList>
    </citation>
    <scope>NUCLEOTIDE SEQUENCE</scope>
</reference>
<evidence type="ECO:0000313" key="2">
    <source>
        <dbReference type="Proteomes" id="UP000624244"/>
    </source>
</evidence>
<dbReference type="EMBL" id="WNKQ01000008">
    <property type="protein sequence ID" value="KAF5849574.1"/>
    <property type="molecule type" value="Genomic_DNA"/>
</dbReference>
<dbReference type="AlphaFoldDB" id="A0A8H5ZJV5"/>
<dbReference type="Proteomes" id="UP000624244">
    <property type="component" value="Unassembled WGS sequence"/>
</dbReference>
<accession>A0A8H5ZJV5</accession>
<organism evidence="1 2">
    <name type="scientific">Cochliobolus sativus</name>
    <name type="common">Common root rot and spot blotch fungus</name>
    <name type="synonym">Bipolaris sorokiniana</name>
    <dbReference type="NCBI Taxonomy" id="45130"/>
    <lineage>
        <taxon>Eukaryota</taxon>
        <taxon>Fungi</taxon>
        <taxon>Dikarya</taxon>
        <taxon>Ascomycota</taxon>
        <taxon>Pezizomycotina</taxon>
        <taxon>Dothideomycetes</taxon>
        <taxon>Pleosporomycetidae</taxon>
        <taxon>Pleosporales</taxon>
        <taxon>Pleosporineae</taxon>
        <taxon>Pleosporaceae</taxon>
        <taxon>Bipolaris</taxon>
    </lineage>
</organism>
<name>A0A8H5ZJV5_COCSA</name>
<comment type="caution">
    <text evidence="1">The sequence shown here is derived from an EMBL/GenBank/DDBJ whole genome shotgun (WGS) entry which is preliminary data.</text>
</comment>
<protein>
    <submittedName>
        <fullName evidence="1">Uncharacterized protein</fullName>
    </submittedName>
</protein>
<gene>
    <name evidence="1" type="ORF">GGP41_005016</name>
</gene>
<sequence length="144" mass="16528">MHSISNCTCKSAEKIKLHQSFQLGTSWSRVRMRRHESLARQRHCTTYDIFVPSPQRPSEKLKRRRAMYNSFFRLYDALASITSWMSNCKGCHHEVAVCAPTLYERKNNSCIQLHTKDAETAYIPQNQGLHQLTLTLGIGLGSSK</sequence>
<proteinExistence type="predicted"/>
<evidence type="ECO:0000313" key="1">
    <source>
        <dbReference type="EMBL" id="KAF5849574.1"/>
    </source>
</evidence>